<evidence type="ECO:0000313" key="4">
    <source>
        <dbReference type="EMBL" id="PZQ18639.1"/>
    </source>
</evidence>
<dbReference type="Pfam" id="PF00326">
    <property type="entry name" value="Peptidase_S9"/>
    <property type="match status" value="1"/>
</dbReference>
<dbReference type="SUPFAM" id="SSF82171">
    <property type="entry name" value="DPP6 N-terminal domain-like"/>
    <property type="match status" value="1"/>
</dbReference>
<dbReference type="Gene3D" id="3.40.50.1820">
    <property type="entry name" value="alpha/beta hydrolase"/>
    <property type="match status" value="1"/>
</dbReference>
<dbReference type="InterPro" id="IPR029058">
    <property type="entry name" value="AB_hydrolase_fold"/>
</dbReference>
<dbReference type="GO" id="GO:0004252">
    <property type="term" value="F:serine-type endopeptidase activity"/>
    <property type="evidence" value="ECO:0007669"/>
    <property type="project" value="TreeGrafter"/>
</dbReference>
<accession>A0A2W5KRC0</accession>
<dbReference type="SUPFAM" id="SSF53474">
    <property type="entry name" value="alpha/beta-Hydrolases"/>
    <property type="match status" value="1"/>
</dbReference>
<feature type="domain" description="Peptidase S9 prolyl oligopeptidase catalytic" evidence="3">
    <location>
        <begin position="450"/>
        <end position="660"/>
    </location>
</feature>
<name>A0A2W5KRC0_9GAMM</name>
<feature type="chain" id="PRO_5015937310" description="Peptidase S9 prolyl oligopeptidase catalytic domain-containing protein" evidence="2">
    <location>
        <begin position="27"/>
        <end position="671"/>
    </location>
</feature>
<dbReference type="Proteomes" id="UP000249046">
    <property type="component" value="Unassembled WGS sequence"/>
</dbReference>
<reference evidence="4 5" key="1">
    <citation type="submission" date="2017-08" db="EMBL/GenBank/DDBJ databases">
        <title>Infants hospitalized years apart are colonized by the same room-sourced microbial strains.</title>
        <authorList>
            <person name="Brooks B."/>
            <person name="Olm M.R."/>
            <person name="Firek B.A."/>
            <person name="Baker R."/>
            <person name="Thomas B.C."/>
            <person name="Morowitz M.J."/>
            <person name="Banfield J.F."/>
        </authorList>
    </citation>
    <scope>NUCLEOTIDE SEQUENCE [LARGE SCALE GENOMIC DNA]</scope>
    <source>
        <strain evidence="4">S2_005_003_R2_42</strain>
    </source>
</reference>
<comment type="caution">
    <text evidence="4">The sequence shown here is derived from an EMBL/GenBank/DDBJ whole genome shotgun (WGS) entry which is preliminary data.</text>
</comment>
<dbReference type="PANTHER" id="PTHR42776">
    <property type="entry name" value="SERINE PEPTIDASE S9 FAMILY MEMBER"/>
    <property type="match status" value="1"/>
</dbReference>
<sequence length="671" mass="73512">MPGESFSMRLHAALCVLFLSVGAAVADTAPQPIPITDFVKRAEVQDIQLSPTGRHLAMTVPVEDGTTMLIVIDRESMKPTGSIRAGGGNVIGGFWWANDTRVIATIAQKFGGRDKPVPTGELFAIDADGKNSKQIFGYRSVGEEVGSRIRKGGDQRYASAYVLNHTPDKDKRILVEVHEWKEGDPAVPTLEQLDIYTGTSKIVGKGPAPQASLILDGDNELRAAVATGKQNNLVFYVRAGKGTDWSVYNDSGVTGVVINPLRFARDNRHLYAEVSEPGQPYGLYKINLDTREKTLLYRGKADPGVLLDTADGKDAYAVVTREGKTGVEVFDAQTPEGKMTRALATSFPGQTALFTSFTRDGRYGLVEVDSDVNPGDFYFFDLEQKKADYLVSRRRWIEPEAMVEMRPIALKARDGVELNGYLTLPKGGSGKNLPLVVNPHGGPHGIRDVWEFNPEAQLLASRGYAVLQINFRGSGGYGHDFMTSGYRQWGVKMQDDVTDATKWAIAEGYADPKRICLYGASYGGYSALMGAIREPDLYRCAISDAGVYDLGMMHDRGDTTDTLYGRNYLRMAVGENRDEMRQRSPVANADKLKAAIMIVHGGRDERVPIAQAQAMRKALDARGYAYEWLVKDNEGHGFYLAENQNELYTKLLAFLDRNIGPQAAAAAPAAP</sequence>
<evidence type="ECO:0000313" key="5">
    <source>
        <dbReference type="Proteomes" id="UP000249046"/>
    </source>
</evidence>
<evidence type="ECO:0000259" key="3">
    <source>
        <dbReference type="Pfam" id="PF00326"/>
    </source>
</evidence>
<dbReference type="FunFam" id="3.40.50.1820:FF:000442">
    <property type="entry name" value="Subfamily S9C unassigned peptidase"/>
    <property type="match status" value="1"/>
</dbReference>
<organism evidence="4 5">
    <name type="scientific">Rhodanobacter denitrificans</name>
    <dbReference type="NCBI Taxonomy" id="666685"/>
    <lineage>
        <taxon>Bacteria</taxon>
        <taxon>Pseudomonadati</taxon>
        <taxon>Pseudomonadota</taxon>
        <taxon>Gammaproteobacteria</taxon>
        <taxon>Lysobacterales</taxon>
        <taxon>Rhodanobacteraceae</taxon>
        <taxon>Rhodanobacter</taxon>
    </lineage>
</organism>
<keyword evidence="2" id="KW-0732">Signal</keyword>
<feature type="signal peptide" evidence="2">
    <location>
        <begin position="1"/>
        <end position="26"/>
    </location>
</feature>
<dbReference type="InterPro" id="IPR001375">
    <property type="entry name" value="Peptidase_S9_cat"/>
</dbReference>
<evidence type="ECO:0000256" key="1">
    <source>
        <dbReference type="ARBA" id="ARBA00022801"/>
    </source>
</evidence>
<dbReference type="GO" id="GO:0006508">
    <property type="term" value="P:proteolysis"/>
    <property type="evidence" value="ECO:0007669"/>
    <property type="project" value="InterPro"/>
</dbReference>
<dbReference type="PANTHER" id="PTHR42776:SF27">
    <property type="entry name" value="DIPEPTIDYL PEPTIDASE FAMILY MEMBER 6"/>
    <property type="match status" value="1"/>
</dbReference>
<keyword evidence="1" id="KW-0378">Hydrolase</keyword>
<protein>
    <recommendedName>
        <fullName evidence="3">Peptidase S9 prolyl oligopeptidase catalytic domain-containing protein</fullName>
    </recommendedName>
</protein>
<proteinExistence type="predicted"/>
<dbReference type="EMBL" id="QFPO01000003">
    <property type="protein sequence ID" value="PZQ18639.1"/>
    <property type="molecule type" value="Genomic_DNA"/>
</dbReference>
<dbReference type="AlphaFoldDB" id="A0A2W5KRC0"/>
<gene>
    <name evidence="4" type="ORF">DI564_04925</name>
</gene>
<evidence type="ECO:0000256" key="2">
    <source>
        <dbReference type="SAM" id="SignalP"/>
    </source>
</evidence>